<feature type="compositionally biased region" description="Low complexity" evidence="1">
    <location>
        <begin position="1007"/>
        <end position="1041"/>
    </location>
</feature>
<feature type="compositionally biased region" description="Basic and acidic residues" evidence="1">
    <location>
        <begin position="265"/>
        <end position="275"/>
    </location>
</feature>
<feature type="compositionally biased region" description="Basic and acidic residues" evidence="1">
    <location>
        <begin position="210"/>
        <end position="220"/>
    </location>
</feature>
<protein>
    <submittedName>
        <fullName evidence="2">Uncharacterized protein</fullName>
    </submittedName>
</protein>
<feature type="compositionally biased region" description="Low complexity" evidence="1">
    <location>
        <begin position="230"/>
        <end position="246"/>
    </location>
</feature>
<dbReference type="Proteomes" id="UP001331761">
    <property type="component" value="Unassembled WGS sequence"/>
</dbReference>
<feature type="region of interest" description="Disordered" evidence="1">
    <location>
        <begin position="930"/>
        <end position="1216"/>
    </location>
</feature>
<dbReference type="EMBL" id="WIXE01003691">
    <property type="protein sequence ID" value="KAK5983710.1"/>
    <property type="molecule type" value="Genomic_DNA"/>
</dbReference>
<dbReference type="AlphaFoldDB" id="A0AAN8G503"/>
<feature type="compositionally biased region" description="Low complexity" evidence="1">
    <location>
        <begin position="762"/>
        <end position="799"/>
    </location>
</feature>
<feature type="compositionally biased region" description="Polar residues" evidence="1">
    <location>
        <begin position="1135"/>
        <end position="1169"/>
    </location>
</feature>
<feature type="non-terminal residue" evidence="2">
    <location>
        <position position="1"/>
    </location>
</feature>
<feature type="compositionally biased region" description="Polar residues" evidence="1">
    <location>
        <begin position="971"/>
        <end position="981"/>
    </location>
</feature>
<feature type="compositionally biased region" description="Low complexity" evidence="1">
    <location>
        <begin position="285"/>
        <end position="301"/>
    </location>
</feature>
<dbReference type="PANTHER" id="PTHR21583:SF8">
    <property type="entry name" value="PROTEIN ELYS"/>
    <property type="match status" value="1"/>
</dbReference>
<evidence type="ECO:0000313" key="2">
    <source>
        <dbReference type="EMBL" id="KAK5983710.1"/>
    </source>
</evidence>
<name>A0AAN8G503_TRICO</name>
<accession>A0AAN8G503</accession>
<feature type="non-terminal residue" evidence="2">
    <location>
        <position position="1216"/>
    </location>
</feature>
<feature type="region of interest" description="Disordered" evidence="1">
    <location>
        <begin position="762"/>
        <end position="802"/>
    </location>
</feature>
<reference evidence="2 3" key="1">
    <citation type="submission" date="2019-10" db="EMBL/GenBank/DDBJ databases">
        <title>Assembly and Annotation for the nematode Trichostrongylus colubriformis.</title>
        <authorList>
            <person name="Martin J."/>
        </authorList>
    </citation>
    <scope>NUCLEOTIDE SEQUENCE [LARGE SCALE GENOMIC DNA]</scope>
    <source>
        <strain evidence="2">G859</strain>
        <tissue evidence="2">Whole worm</tissue>
    </source>
</reference>
<dbReference type="InterPro" id="IPR052620">
    <property type="entry name" value="ELYS/MEL-28_NucAsmblyFactor"/>
</dbReference>
<organism evidence="2 3">
    <name type="scientific">Trichostrongylus colubriformis</name>
    <name type="common">Black scour worm</name>
    <dbReference type="NCBI Taxonomy" id="6319"/>
    <lineage>
        <taxon>Eukaryota</taxon>
        <taxon>Metazoa</taxon>
        <taxon>Ecdysozoa</taxon>
        <taxon>Nematoda</taxon>
        <taxon>Chromadorea</taxon>
        <taxon>Rhabditida</taxon>
        <taxon>Rhabditina</taxon>
        <taxon>Rhabditomorpha</taxon>
        <taxon>Strongyloidea</taxon>
        <taxon>Trichostrongylidae</taxon>
        <taxon>Trichostrongylus</taxon>
    </lineage>
</organism>
<evidence type="ECO:0000256" key="1">
    <source>
        <dbReference type="SAM" id="MobiDB-lite"/>
    </source>
</evidence>
<comment type="caution">
    <text evidence="2">The sequence shown here is derived from an EMBL/GenBank/DDBJ whole genome shotgun (WGS) entry which is preliminary data.</text>
</comment>
<feature type="compositionally biased region" description="Polar residues" evidence="1">
    <location>
        <begin position="931"/>
        <end position="960"/>
    </location>
</feature>
<feature type="region of interest" description="Disordered" evidence="1">
    <location>
        <begin position="433"/>
        <end position="504"/>
    </location>
</feature>
<proteinExistence type="predicted"/>
<evidence type="ECO:0000313" key="3">
    <source>
        <dbReference type="Proteomes" id="UP001331761"/>
    </source>
</evidence>
<feature type="region of interest" description="Disordered" evidence="1">
    <location>
        <begin position="167"/>
        <end position="308"/>
    </location>
</feature>
<gene>
    <name evidence="2" type="ORF">GCK32_010173</name>
</gene>
<feature type="compositionally biased region" description="Low complexity" evidence="1">
    <location>
        <begin position="433"/>
        <end position="490"/>
    </location>
</feature>
<dbReference type="PANTHER" id="PTHR21583">
    <property type="entry name" value="ELYS PROTEIN"/>
    <property type="match status" value="1"/>
</dbReference>
<keyword evidence="3" id="KW-1185">Reference proteome</keyword>
<sequence>STVTGPPTSESRVTVPKRACPGSLKFLYTTEIDRETVELLLNETTVTSGDECAQLCFDLKCGFAFYKPTDKSCRFSTNTEDIVDHSTCDGYGSRECLASTTNQPFLRKKLSKSLVYPVSISPLLRGLLLILRKRFDSVFGSMSPEKPLNCGISVDSKPQTEFAVDSPVSVNKQPDLAAPLPSTLYPGSPKHFEAELAQASGTTPVTPEVSHQKDREHSIAQEDQAQPPKTSSDSTTTSETMSTTASLAVETTGKVESTAATPEISHQEDREHSIAQEDQAQPPKTSSDSTTTSEMTSTTASLAVETTGKVESTVAVRKNCLIKFQARPFSERPAEFTAPFELEVPADSAELCATRCYQDGCSGAKYDPKAGSCALSYNDKQFCARGGVVLHYKADNVTWIHCVNCYTLKDSDKDTSAASSTVASAISSTASASRTVTPTAAAEAETTTPSAEETTAAASVSISETTTSAAPEQTAETSTSTTSEATSTVTKSLLEAGSSTSKATSSDEFQRGCLIKFQAAPFEQRPKEFTAPFELVLPVDSIELCATRCYQDGCSAAKYEPTEKSCSLSYNDKPFCSRGPVILHYEAKNTTWIHCVNCYRFKDSEVSEFAQQKEGEVEQEVGAETTPTAITTTSAGSLTTSVPREIGEPVVVLPNRTRGENAPHFQKGCAIKFQARPFSERPPEFQAKFELELPVDTVEMCATRCYQDGCSGAKFDPKAHSCALSYNDKHFCTNSGVVLQYDATELTWIHCVNCYTLKPQGGKETPTKGGTESAETTTKATTGAVDETTTSEHSSSPSPVVNETAIPEEGLQDILQKGCIVNFQIVEFEERPTQFTSAFETPFSTDTAEICAHRCYQDGCTGAKFDPKSKMCSLSYNDRPMCSSEKLVQVARPEQEVFMHCLSCAPHKAGSKLEVGSGANGEKDVHVAPETITSQPSELIPSTTTATILSSSEMSSTAPETSGEVPEEQESPSVTTSTLAGESTGVEPVESNKVPHFEANEDEEVGTVTASSATVETTTTSTLASLAAIEPVPSTSPVSLSPKDKGSETSSTTSEAGPLITEASGETATEEAHVTISMSSTPSEASGEEAAERSESTNVGANEDKEATTTTASITSTSAESSGEVPVTGNKVPNVETNADGDTTATETHEPLSTTQSGTGETAVPSTTLVPVVLMSGASASTAGDEHSTTAGPAEASGEEPSIVNKVPNVAANVDE</sequence>
<feature type="compositionally biased region" description="Low complexity" evidence="1">
    <location>
        <begin position="1048"/>
        <end position="1067"/>
    </location>
</feature>
<feature type="compositionally biased region" description="Low complexity" evidence="1">
    <location>
        <begin position="1108"/>
        <end position="1122"/>
    </location>
</feature>